<sequence>MQNKNHLKIFNFQNLNSNWNQNFINSKLHFPFCAFKTNQNNLIVQFLVSKDDSYSTLINIPEIHISNLKDYFWGITNKGNVQILSTFSENNHIFLFRFFTSNQILSSNQKFQIIENETESQQNFDTCLFKFPIIPSNPNNEIIQIQKLDLDLQKIIDVLKTKEIALKQIHKQNSIEYLFHHQFRKRRIFATFLLNSRYVLVCSISKQGIFFEKLFNLSIPRKFQLFKFISTKRFIYAIFLDPSRIYTWEKSTARRAASFQIAKTSITKKLRNVFVSPNDLWIIFIYQDFTFQVVNLDIHFQINFQHIRNNYEKIFLDRNQNQNQNQNKNQNQNQNQNKNKEEKGSLDEEDSFCGENSLLYHEWNCGNDILLSKCFGTNFTMKREQKLFSSHWFVFSPSNPDIFSQKFSPDWSSKQKHFPNNKYNGFVFEKNIEIEEESTIKSSKYNHEKKQKQTKNQIRNQRKRNRKLRLRNPLFIHEEKSLSNYEKMNTKQIIFQNLQLIFILILQKTLGSPLMNILCIIPKTCQFRLTILL</sequence>
<gene>
    <name evidence="2" type="ORF">M0811_00494</name>
</gene>
<feature type="region of interest" description="Disordered" evidence="1">
    <location>
        <begin position="443"/>
        <end position="463"/>
    </location>
</feature>
<protein>
    <submittedName>
        <fullName evidence="2">Nnp-1 protein putative nuclear protein 1 nop52</fullName>
    </submittedName>
</protein>
<proteinExistence type="predicted"/>
<name>A0A9Q0RFX8_ANAIG</name>
<accession>A0A9Q0RFX8</accession>
<reference evidence="2" key="1">
    <citation type="submission" date="2022-10" db="EMBL/GenBank/DDBJ databases">
        <title>Novel sulphate-reducing endosymbionts in the free-living metamonad Anaeramoeba.</title>
        <authorList>
            <person name="Jerlstrom-Hultqvist J."/>
            <person name="Cepicka I."/>
            <person name="Gallot-Lavallee L."/>
            <person name="Salas-Leiva D."/>
            <person name="Curtis B.A."/>
            <person name="Zahonova K."/>
            <person name="Pipaliya S."/>
            <person name="Dacks J."/>
            <person name="Roger A.J."/>
        </authorList>
    </citation>
    <scope>NUCLEOTIDE SEQUENCE</scope>
    <source>
        <strain evidence="2">BMAN</strain>
    </source>
</reference>
<feature type="compositionally biased region" description="Low complexity" evidence="1">
    <location>
        <begin position="323"/>
        <end position="337"/>
    </location>
</feature>
<dbReference type="EMBL" id="JAPDFW010000059">
    <property type="protein sequence ID" value="KAJ5077174.1"/>
    <property type="molecule type" value="Genomic_DNA"/>
</dbReference>
<dbReference type="Proteomes" id="UP001149090">
    <property type="component" value="Unassembled WGS sequence"/>
</dbReference>
<evidence type="ECO:0000256" key="1">
    <source>
        <dbReference type="SAM" id="MobiDB-lite"/>
    </source>
</evidence>
<comment type="caution">
    <text evidence="2">The sequence shown here is derived from an EMBL/GenBank/DDBJ whole genome shotgun (WGS) entry which is preliminary data.</text>
</comment>
<evidence type="ECO:0000313" key="2">
    <source>
        <dbReference type="EMBL" id="KAJ5077174.1"/>
    </source>
</evidence>
<evidence type="ECO:0000313" key="3">
    <source>
        <dbReference type="Proteomes" id="UP001149090"/>
    </source>
</evidence>
<dbReference type="AlphaFoldDB" id="A0A9Q0RFX8"/>
<feature type="region of interest" description="Disordered" evidence="1">
    <location>
        <begin position="323"/>
        <end position="348"/>
    </location>
</feature>
<keyword evidence="3" id="KW-1185">Reference proteome</keyword>
<organism evidence="2 3">
    <name type="scientific">Anaeramoeba ignava</name>
    <name type="common">Anaerobic marine amoeba</name>
    <dbReference type="NCBI Taxonomy" id="1746090"/>
    <lineage>
        <taxon>Eukaryota</taxon>
        <taxon>Metamonada</taxon>
        <taxon>Anaeramoebidae</taxon>
        <taxon>Anaeramoeba</taxon>
    </lineage>
</organism>